<dbReference type="Proteomes" id="UP000279372">
    <property type="component" value="Unassembled WGS sequence"/>
</dbReference>
<feature type="compositionally biased region" description="Polar residues" evidence="5">
    <location>
        <begin position="34"/>
        <end position="48"/>
    </location>
</feature>
<feature type="active site" description="Charge relay system" evidence="4">
    <location>
        <position position="357"/>
    </location>
</feature>
<dbReference type="AlphaFoldDB" id="A0A3M3Z2B3"/>
<evidence type="ECO:0000313" key="7">
    <source>
        <dbReference type="EMBL" id="RMO88065.1"/>
    </source>
</evidence>
<dbReference type="PANTHER" id="PTHR10794:SF94">
    <property type="entry name" value="ESTERASE YHET-RELATED"/>
    <property type="match status" value="1"/>
</dbReference>
<evidence type="ECO:0000256" key="3">
    <source>
        <dbReference type="ARBA" id="ARBA00022801"/>
    </source>
</evidence>
<reference evidence="7 8" key="1">
    <citation type="submission" date="2018-08" db="EMBL/GenBank/DDBJ databases">
        <title>Recombination of ecologically and evolutionarily significant loci maintains genetic cohesion in the Pseudomonas syringae species complex.</title>
        <authorList>
            <person name="Dillon M."/>
            <person name="Thakur S."/>
            <person name="Almeida R.N.D."/>
            <person name="Weir B.S."/>
            <person name="Guttman D.S."/>
        </authorList>
    </citation>
    <scope>NUCLEOTIDE SEQUENCE [LARGE SCALE GENOMIC DNA]</scope>
    <source>
        <strain evidence="7 8">ICMP 8902</strain>
    </source>
</reference>
<dbReference type="InterPro" id="IPR029058">
    <property type="entry name" value="AB_hydrolase_fold"/>
</dbReference>
<dbReference type="SUPFAM" id="SSF53474">
    <property type="entry name" value="alpha/beta-Hydrolases"/>
    <property type="match status" value="1"/>
</dbReference>
<keyword evidence="2" id="KW-0719">Serine esterase</keyword>
<evidence type="ECO:0000256" key="5">
    <source>
        <dbReference type="SAM" id="MobiDB-lite"/>
    </source>
</evidence>
<dbReference type="PROSITE" id="PS01133">
    <property type="entry name" value="UPF0017"/>
    <property type="match status" value="1"/>
</dbReference>
<gene>
    <name evidence="7" type="ORF">ALQ33_01085</name>
</gene>
<accession>A0A3M3Z2B3</accession>
<evidence type="ECO:0000256" key="1">
    <source>
        <dbReference type="ARBA" id="ARBA00010884"/>
    </source>
</evidence>
<feature type="domain" description="AB hydrolase-1" evidence="6">
    <location>
        <begin position="115"/>
        <end position="363"/>
    </location>
</feature>
<comment type="similarity">
    <text evidence="1">Belongs to the AB hydrolase superfamily. AB hydrolase 4 family.</text>
</comment>
<organism evidence="7 8">
    <name type="scientific">Pseudomonas syringae pv. philadelphi</name>
    <dbReference type="NCBI Taxonomy" id="251706"/>
    <lineage>
        <taxon>Bacteria</taxon>
        <taxon>Pseudomonadati</taxon>
        <taxon>Pseudomonadota</taxon>
        <taxon>Gammaproteobacteria</taxon>
        <taxon>Pseudomonadales</taxon>
        <taxon>Pseudomonadaceae</taxon>
        <taxon>Pseudomonas</taxon>
    </lineage>
</organism>
<evidence type="ECO:0000256" key="2">
    <source>
        <dbReference type="ARBA" id="ARBA00022487"/>
    </source>
</evidence>
<comment type="caution">
    <text evidence="7">The sequence shown here is derived from an EMBL/GenBank/DDBJ whole genome shotgun (WGS) entry which is preliminary data.</text>
</comment>
<dbReference type="GO" id="GO:0047372">
    <property type="term" value="F:monoacylglycerol lipase activity"/>
    <property type="evidence" value="ECO:0007669"/>
    <property type="project" value="TreeGrafter"/>
</dbReference>
<proteinExistence type="inferred from homology"/>
<dbReference type="GO" id="GO:0034338">
    <property type="term" value="F:short-chain carboxylesterase activity"/>
    <property type="evidence" value="ECO:0007669"/>
    <property type="project" value="TreeGrafter"/>
</dbReference>
<evidence type="ECO:0000256" key="4">
    <source>
        <dbReference type="PIRSR" id="PIRSR005211-1"/>
    </source>
</evidence>
<evidence type="ECO:0000313" key="8">
    <source>
        <dbReference type="Proteomes" id="UP000279372"/>
    </source>
</evidence>
<feature type="active site" description="Charge relay system" evidence="4">
    <location>
        <position position="329"/>
    </location>
</feature>
<feature type="region of interest" description="Disordered" evidence="5">
    <location>
        <begin position="29"/>
        <end position="48"/>
    </location>
</feature>
<feature type="active site" description="Charge relay system" evidence="4">
    <location>
        <position position="195"/>
    </location>
</feature>
<dbReference type="NCBIfam" id="NF008218">
    <property type="entry name" value="PRK10985.1"/>
    <property type="match status" value="1"/>
</dbReference>
<dbReference type="InterPro" id="IPR050960">
    <property type="entry name" value="AB_hydrolase_4_sf"/>
</dbReference>
<dbReference type="InterPro" id="IPR000952">
    <property type="entry name" value="AB_hydrolase_4_CS"/>
</dbReference>
<dbReference type="EMBL" id="RBQB01000186">
    <property type="protein sequence ID" value="RMO88065.1"/>
    <property type="molecule type" value="Genomic_DNA"/>
</dbReference>
<dbReference type="PANTHER" id="PTHR10794">
    <property type="entry name" value="ABHYDROLASE DOMAIN-CONTAINING PROTEIN"/>
    <property type="match status" value="1"/>
</dbReference>
<sequence length="390" mass="43042">MPENCPHGNVCPPRPGEILLKRSFPHLHPGPLSGNVSRQPLNRSSSNTVPTRATFLSHAHPFTPAIGMSNPHLQTLWGPLLRKPTLLARTRERLWLKDGDFLDMDWHGPDAVDAPLVLVLHGLTGSSNSPYVAGLQKAMAARGWASVALNWRGCSGEPNLLSRSYHSGASEDLAEVIAHLKTKRPLAPLYAAGYSLGGNVLLKYLGEAGRNSDLLGAVAVSVPFRLDECANRIGQGFSKVYQRHFMRAMLAYVREKQQRFQHEGLTEGLAELAALGSLENMRTFWDFDGRVTAPLHGFADATDYYRRASSRYYLGQIETPTLIIQASDDPFVFPHSLPEPSELSSCTEFELHAKGGHVGFVEGSLRNPGYYLERRIPLWLSAAHERNAHA</sequence>
<protein>
    <submittedName>
        <fullName evidence="7">Alpha/beta hydrolase</fullName>
    </submittedName>
</protein>
<keyword evidence="3 7" id="KW-0378">Hydrolase</keyword>
<dbReference type="Gene3D" id="3.40.50.1820">
    <property type="entry name" value="alpha/beta hydrolase"/>
    <property type="match status" value="1"/>
</dbReference>
<name>A0A3M3Z2B3_9PSED</name>
<evidence type="ECO:0000259" key="6">
    <source>
        <dbReference type="Pfam" id="PF00561"/>
    </source>
</evidence>
<dbReference type="Pfam" id="PF00561">
    <property type="entry name" value="Abhydrolase_1"/>
    <property type="match status" value="1"/>
</dbReference>
<dbReference type="InterPro" id="IPR012020">
    <property type="entry name" value="ABHD4"/>
</dbReference>
<dbReference type="InterPro" id="IPR000073">
    <property type="entry name" value="AB_hydrolase_1"/>
</dbReference>
<dbReference type="PIRSF" id="PIRSF005211">
    <property type="entry name" value="Ab_hydro_YheT"/>
    <property type="match status" value="1"/>
</dbReference>